<organism evidence="1 2">
    <name type="scientific">Ambispora leptoticha</name>
    <dbReference type="NCBI Taxonomy" id="144679"/>
    <lineage>
        <taxon>Eukaryota</taxon>
        <taxon>Fungi</taxon>
        <taxon>Fungi incertae sedis</taxon>
        <taxon>Mucoromycota</taxon>
        <taxon>Glomeromycotina</taxon>
        <taxon>Glomeromycetes</taxon>
        <taxon>Archaeosporales</taxon>
        <taxon>Ambisporaceae</taxon>
        <taxon>Ambispora</taxon>
    </lineage>
</organism>
<sequence length="145" mass="17082">MNTNTNHLLRYLYSFDEDVSRLNGLYQTVQQNNDPWSNFIRGFDFPVEENGLLDLDRSFNFEISIIEPESVESTNNEMPQADQENFFSIDNHDNPLRNLYLVDEVNTQLDHMEQQNNDIWSDFIGGSDLPIPNEENTWLDLERSF</sequence>
<keyword evidence="2" id="KW-1185">Reference proteome</keyword>
<gene>
    <name evidence="1" type="ORF">ALEPTO_LOCUS3149</name>
</gene>
<evidence type="ECO:0000313" key="2">
    <source>
        <dbReference type="Proteomes" id="UP000789508"/>
    </source>
</evidence>
<accession>A0A9N8WUD4</accession>
<name>A0A9N8WUD4_9GLOM</name>
<dbReference type="EMBL" id="CAJVPS010000552">
    <property type="protein sequence ID" value="CAG8494289.1"/>
    <property type="molecule type" value="Genomic_DNA"/>
</dbReference>
<dbReference type="AlphaFoldDB" id="A0A9N8WUD4"/>
<feature type="non-terminal residue" evidence="1">
    <location>
        <position position="145"/>
    </location>
</feature>
<evidence type="ECO:0000313" key="1">
    <source>
        <dbReference type="EMBL" id="CAG8494289.1"/>
    </source>
</evidence>
<proteinExistence type="predicted"/>
<protein>
    <submittedName>
        <fullName evidence="1">7761_t:CDS:1</fullName>
    </submittedName>
</protein>
<dbReference type="Proteomes" id="UP000789508">
    <property type="component" value="Unassembled WGS sequence"/>
</dbReference>
<reference evidence="1" key="1">
    <citation type="submission" date="2021-06" db="EMBL/GenBank/DDBJ databases">
        <authorList>
            <person name="Kallberg Y."/>
            <person name="Tangrot J."/>
            <person name="Rosling A."/>
        </authorList>
    </citation>
    <scope>NUCLEOTIDE SEQUENCE</scope>
    <source>
        <strain evidence="1">FL130A</strain>
    </source>
</reference>
<comment type="caution">
    <text evidence="1">The sequence shown here is derived from an EMBL/GenBank/DDBJ whole genome shotgun (WGS) entry which is preliminary data.</text>
</comment>